<accession>A0AA49JE26</accession>
<organism evidence="2">
    <name type="scientific">Roseihalotalea indica</name>
    <dbReference type="NCBI Taxonomy" id="2867963"/>
    <lineage>
        <taxon>Bacteria</taxon>
        <taxon>Pseudomonadati</taxon>
        <taxon>Bacteroidota</taxon>
        <taxon>Cytophagia</taxon>
        <taxon>Cytophagales</taxon>
        <taxon>Catalimonadaceae</taxon>
        <taxon>Roseihalotalea</taxon>
    </lineage>
</organism>
<dbReference type="Pfam" id="PF10988">
    <property type="entry name" value="DUF2807"/>
    <property type="match status" value="1"/>
</dbReference>
<reference evidence="2" key="1">
    <citation type="journal article" date="2023" name="Comput. Struct. Biotechnol. J.">
        <title>Discovery of a novel marine Bacteroidetes with a rich repertoire of carbohydrate-active enzymes.</title>
        <authorList>
            <person name="Chen B."/>
            <person name="Liu G."/>
            <person name="Chen Q."/>
            <person name="Wang H."/>
            <person name="Liu L."/>
            <person name="Tang K."/>
        </authorList>
    </citation>
    <scope>NUCLEOTIDE SEQUENCE</scope>
    <source>
        <strain evidence="2">TK19036</strain>
    </source>
</reference>
<gene>
    <name evidence="2" type="ORF">K4G66_01990</name>
</gene>
<name>A0AA49JE26_9BACT</name>
<dbReference type="EMBL" id="CP120682">
    <property type="protein sequence ID" value="WKN37478.1"/>
    <property type="molecule type" value="Genomic_DNA"/>
</dbReference>
<dbReference type="AlphaFoldDB" id="A0AA49JE26"/>
<reference evidence="2" key="2">
    <citation type="journal article" date="2024" name="Antonie Van Leeuwenhoek">
        <title>Roseihalotalea indica gen. nov., sp. nov., a halophilic Bacteroidetes from mesopelagic Southwest Indian Ocean with higher carbohydrate metabolic potential.</title>
        <authorList>
            <person name="Chen B."/>
            <person name="Zhang M."/>
            <person name="Lin D."/>
            <person name="Ye J."/>
            <person name="Tang K."/>
        </authorList>
    </citation>
    <scope>NUCLEOTIDE SEQUENCE</scope>
    <source>
        <strain evidence="2">TK19036</strain>
    </source>
</reference>
<feature type="domain" description="Putative auto-transporter adhesin head GIN" evidence="1">
    <location>
        <begin position="42"/>
        <end position="233"/>
    </location>
</feature>
<evidence type="ECO:0000313" key="2">
    <source>
        <dbReference type="EMBL" id="WKN37478.1"/>
    </source>
</evidence>
<proteinExistence type="predicted"/>
<protein>
    <submittedName>
        <fullName evidence="2">DUF2807 domain-containing protein</fullName>
    </submittedName>
</protein>
<dbReference type="InterPro" id="IPR021255">
    <property type="entry name" value="DUF2807"/>
</dbReference>
<evidence type="ECO:0000259" key="1">
    <source>
        <dbReference type="Pfam" id="PF10988"/>
    </source>
</evidence>
<dbReference type="Gene3D" id="2.160.20.120">
    <property type="match status" value="1"/>
</dbReference>
<sequence length="249" mass="27641">MGIYLEKTRMKLTKLVLTLLLVYFLAGALAAQETTQRTIESFTQVVVSEGIDLVLEQGDRPALRLAYTGLKPEVIVTQVSGKKLKIYLEGCKRGCAESAQREYRGSKVIAYLTYTELRKLVVMGDNEVINKSPIQASKFILRSYGDNTITLRNVEANRWKAALYGDSDLLVENGKVSTLKIKAYGDNTINTRQVTSGISKVHSLGDNNVQLQAQDRLNVTVLGDATIRYDGQPWVAKRLVLGDLSLQAR</sequence>